<dbReference type="RefSeq" id="WP_209600527.1">
    <property type="nucleotide sequence ID" value="NZ_JAGILA010000001.1"/>
</dbReference>
<gene>
    <name evidence="1" type="ORF">J2Z31_000766</name>
</gene>
<dbReference type="EMBL" id="JAGILA010000001">
    <property type="protein sequence ID" value="MBP2234276.1"/>
    <property type="molecule type" value="Genomic_DNA"/>
</dbReference>
<accession>A0ABS4QUE8</accession>
<comment type="caution">
    <text evidence="1">The sequence shown here is derived from an EMBL/GenBank/DDBJ whole genome shotgun (WGS) entry which is preliminary data.</text>
</comment>
<evidence type="ECO:0000313" key="1">
    <source>
        <dbReference type="EMBL" id="MBP2234276.1"/>
    </source>
</evidence>
<reference evidence="1 2" key="1">
    <citation type="submission" date="2021-03" db="EMBL/GenBank/DDBJ databases">
        <title>Genomic Encyclopedia of Type Strains, Phase IV (KMG-IV): sequencing the most valuable type-strain genomes for metagenomic binning, comparative biology and taxonomic classification.</title>
        <authorList>
            <person name="Goeker M."/>
        </authorList>
    </citation>
    <scope>NUCLEOTIDE SEQUENCE [LARGE SCALE GENOMIC DNA]</scope>
    <source>
        <strain evidence="1 2">DSM 13372</strain>
    </source>
</reference>
<sequence length="102" mass="11308">MAIDLDERTTGREVGEIFAFPLAARLGDVVRCARELDRVHGSAAVQYWKSECRKLAQQLSTLGLSDDEIRQQILGFQSEVQAAIARRYEVPAVCRNRSDGGA</sequence>
<evidence type="ECO:0000313" key="2">
    <source>
        <dbReference type="Proteomes" id="UP000730739"/>
    </source>
</evidence>
<organism evidence="1 2">
    <name type="scientific">Sinorhizobium kostiense</name>
    <dbReference type="NCBI Taxonomy" id="76747"/>
    <lineage>
        <taxon>Bacteria</taxon>
        <taxon>Pseudomonadati</taxon>
        <taxon>Pseudomonadota</taxon>
        <taxon>Alphaproteobacteria</taxon>
        <taxon>Hyphomicrobiales</taxon>
        <taxon>Rhizobiaceae</taxon>
        <taxon>Sinorhizobium/Ensifer group</taxon>
        <taxon>Sinorhizobium</taxon>
    </lineage>
</organism>
<protein>
    <submittedName>
        <fullName evidence="1">Uncharacterized protein</fullName>
    </submittedName>
</protein>
<name>A0ABS4QUE8_9HYPH</name>
<dbReference type="Proteomes" id="UP000730739">
    <property type="component" value="Unassembled WGS sequence"/>
</dbReference>
<keyword evidence="2" id="KW-1185">Reference proteome</keyword>
<dbReference type="InterPro" id="IPR045720">
    <property type="entry name" value="DUF6074"/>
</dbReference>
<dbReference type="Pfam" id="PF19551">
    <property type="entry name" value="DUF6074"/>
    <property type="match status" value="1"/>
</dbReference>
<proteinExistence type="predicted"/>